<organism evidence="1 2">
    <name type="scientific">Lawsonibacter faecis</name>
    <dbReference type="NCBI Taxonomy" id="2763052"/>
    <lineage>
        <taxon>Bacteria</taxon>
        <taxon>Bacillati</taxon>
        <taxon>Bacillota</taxon>
        <taxon>Clostridia</taxon>
        <taxon>Eubacteriales</taxon>
        <taxon>Oscillospiraceae</taxon>
        <taxon>Lawsonibacter</taxon>
    </lineage>
</organism>
<dbReference type="EMBL" id="JACOPQ010000002">
    <property type="protein sequence ID" value="MBC5736106.1"/>
    <property type="molecule type" value="Genomic_DNA"/>
</dbReference>
<protein>
    <submittedName>
        <fullName evidence="1">Uncharacterized protein</fullName>
    </submittedName>
</protein>
<sequence>MTQKLQSDLERFFRVYQNDVSEVLKKQLPPKVAGQVERALDEEFELFRVSLINRLTEEMPD</sequence>
<name>A0A8J6JAZ8_9FIRM</name>
<evidence type="ECO:0000313" key="1">
    <source>
        <dbReference type="EMBL" id="MBC5736106.1"/>
    </source>
</evidence>
<keyword evidence="2" id="KW-1185">Reference proteome</keyword>
<proteinExistence type="predicted"/>
<dbReference type="AlphaFoldDB" id="A0A8J6JAZ8"/>
<gene>
    <name evidence="1" type="ORF">H8S62_03660</name>
</gene>
<accession>A0A8J6JAZ8</accession>
<dbReference type="RefSeq" id="WP_186918503.1">
    <property type="nucleotide sequence ID" value="NZ_JACOPQ010000002.1"/>
</dbReference>
<dbReference type="Proteomes" id="UP000607645">
    <property type="component" value="Unassembled WGS sequence"/>
</dbReference>
<evidence type="ECO:0000313" key="2">
    <source>
        <dbReference type="Proteomes" id="UP000607645"/>
    </source>
</evidence>
<reference evidence="1" key="1">
    <citation type="submission" date="2020-08" db="EMBL/GenBank/DDBJ databases">
        <title>Genome public.</title>
        <authorList>
            <person name="Liu C."/>
            <person name="Sun Q."/>
        </authorList>
    </citation>
    <scope>NUCLEOTIDE SEQUENCE</scope>
    <source>
        <strain evidence="1">NSJ-52</strain>
    </source>
</reference>
<comment type="caution">
    <text evidence="1">The sequence shown here is derived from an EMBL/GenBank/DDBJ whole genome shotgun (WGS) entry which is preliminary data.</text>
</comment>